<keyword evidence="4" id="KW-1185">Reference proteome</keyword>
<evidence type="ECO:0000256" key="1">
    <source>
        <dbReference type="SAM" id="Coils"/>
    </source>
</evidence>
<comment type="caution">
    <text evidence="3">The sequence shown here is derived from an EMBL/GenBank/DDBJ whole genome shotgun (WGS) entry which is preliminary data.</text>
</comment>
<keyword evidence="1" id="KW-0175">Coiled coil</keyword>
<feature type="coiled-coil region" evidence="1">
    <location>
        <begin position="82"/>
        <end position="144"/>
    </location>
</feature>
<dbReference type="EMBL" id="JAGKHQ010000019">
    <property type="protein sequence ID" value="KAG7483425.1"/>
    <property type="molecule type" value="Genomic_DNA"/>
</dbReference>
<proteinExistence type="predicted"/>
<sequence length="463" mass="54959">MPPKKRVKRWTADWDALYQRIEETQHGKKRQIILEELDKVRASYQEDIQRFEAETHELWQKNLKAEQDTLHHKMMREIKVVKKKADEENISLLGQCENMQNQYNVLVSVNLDLSTKLKKMADEMKEEREERLTLLEELDRVRASNQEDTQCYKAEILKWKQLADQLQSNLDKVAKDYANFASSHRVMAQNRRAMWETHCQIIAKEVATIEKTADEKSSFYLKQCAKLINQHNIQITFDPEFHTKLEEMTKENQVVSKDKWIVQEELDTVRASYQEETIRYEATKQQAEHLQSQLDKAIKTHADNVSCHELMLQKARAEWDALHQKIVKEITVVKQKAEEDNTLLWRQNENLQNLYSLLVSVNLELSKKIKMMTLVIQEEREEKQVLHEELGRVRKSQLALQRELDVQLKYNKLKKSKFKTEREDNAPSQKTSRRLPTMTELREINSQSEPTLCMRIREFLGLR</sequence>
<evidence type="ECO:0000313" key="4">
    <source>
        <dbReference type="Proteomes" id="UP000693946"/>
    </source>
</evidence>
<feature type="region of interest" description="Disordered" evidence="2">
    <location>
        <begin position="417"/>
        <end position="438"/>
    </location>
</feature>
<evidence type="ECO:0000256" key="2">
    <source>
        <dbReference type="SAM" id="MobiDB-lite"/>
    </source>
</evidence>
<gene>
    <name evidence="3" type="ORF">JOB18_048146</name>
</gene>
<evidence type="ECO:0000313" key="3">
    <source>
        <dbReference type="EMBL" id="KAG7483425.1"/>
    </source>
</evidence>
<feature type="coiled-coil region" evidence="1">
    <location>
        <begin position="273"/>
        <end position="300"/>
    </location>
</feature>
<evidence type="ECO:0008006" key="5">
    <source>
        <dbReference type="Google" id="ProtNLM"/>
    </source>
</evidence>
<accession>A0AAV6Q7P8</accession>
<reference evidence="3 4" key="1">
    <citation type="journal article" date="2021" name="Sci. Rep.">
        <title>Chromosome anchoring in Senegalese sole (Solea senegalensis) reveals sex-associated markers and genome rearrangements in flatfish.</title>
        <authorList>
            <person name="Guerrero-Cozar I."/>
            <person name="Gomez-Garrido J."/>
            <person name="Berbel C."/>
            <person name="Martinez-Blanch J.F."/>
            <person name="Alioto T."/>
            <person name="Claros M.G."/>
            <person name="Gagnaire P.A."/>
            <person name="Manchado M."/>
        </authorList>
    </citation>
    <scope>NUCLEOTIDE SEQUENCE [LARGE SCALE GENOMIC DNA]</scope>
    <source>
        <strain evidence="3">Sse05_10M</strain>
    </source>
</reference>
<protein>
    <recommendedName>
        <fullName evidence="5">Dynein regulatory complex protein 1/2 N-terminal domain-containing protein</fullName>
    </recommendedName>
</protein>
<name>A0AAV6Q7P8_SOLSE</name>
<organism evidence="3 4">
    <name type="scientific">Solea senegalensis</name>
    <name type="common">Senegalese sole</name>
    <dbReference type="NCBI Taxonomy" id="28829"/>
    <lineage>
        <taxon>Eukaryota</taxon>
        <taxon>Metazoa</taxon>
        <taxon>Chordata</taxon>
        <taxon>Craniata</taxon>
        <taxon>Vertebrata</taxon>
        <taxon>Euteleostomi</taxon>
        <taxon>Actinopterygii</taxon>
        <taxon>Neopterygii</taxon>
        <taxon>Teleostei</taxon>
        <taxon>Neoteleostei</taxon>
        <taxon>Acanthomorphata</taxon>
        <taxon>Carangaria</taxon>
        <taxon>Pleuronectiformes</taxon>
        <taxon>Pleuronectoidei</taxon>
        <taxon>Soleidae</taxon>
        <taxon>Solea</taxon>
    </lineage>
</organism>
<dbReference type="AlphaFoldDB" id="A0AAV6Q7P8"/>
<dbReference type="Proteomes" id="UP000693946">
    <property type="component" value="Linkage Group LG7"/>
</dbReference>